<dbReference type="InterPro" id="IPR016032">
    <property type="entry name" value="Sig_transdc_resp-reg_C-effctor"/>
</dbReference>
<dbReference type="GO" id="GO:0003677">
    <property type="term" value="F:DNA binding"/>
    <property type="evidence" value="ECO:0007669"/>
    <property type="project" value="UniProtKB-KW"/>
</dbReference>
<keyword evidence="6" id="KW-1185">Reference proteome</keyword>
<evidence type="ECO:0000256" key="3">
    <source>
        <dbReference type="ARBA" id="ARBA00023163"/>
    </source>
</evidence>
<dbReference type="Gene3D" id="1.10.10.10">
    <property type="entry name" value="Winged helix-like DNA-binding domain superfamily/Winged helix DNA-binding domain"/>
    <property type="match status" value="1"/>
</dbReference>
<dbReference type="SUPFAM" id="SSF46894">
    <property type="entry name" value="C-terminal effector domain of the bipartite response regulators"/>
    <property type="match status" value="1"/>
</dbReference>
<dbReference type="InterPro" id="IPR000792">
    <property type="entry name" value="Tscrpt_reg_LuxR_C"/>
</dbReference>
<dbReference type="InterPro" id="IPR036388">
    <property type="entry name" value="WH-like_DNA-bd_sf"/>
</dbReference>
<dbReference type="PRINTS" id="PR00038">
    <property type="entry name" value="HTHLUXR"/>
</dbReference>
<organism evidence="5 6">
    <name type="scientific">Hypericibacter terrae</name>
    <dbReference type="NCBI Taxonomy" id="2602015"/>
    <lineage>
        <taxon>Bacteria</taxon>
        <taxon>Pseudomonadati</taxon>
        <taxon>Pseudomonadota</taxon>
        <taxon>Alphaproteobacteria</taxon>
        <taxon>Rhodospirillales</taxon>
        <taxon>Dongiaceae</taxon>
        <taxon>Hypericibacter</taxon>
    </lineage>
</organism>
<dbReference type="Pfam" id="PF00196">
    <property type="entry name" value="GerE"/>
    <property type="match status" value="1"/>
</dbReference>
<dbReference type="AlphaFoldDB" id="A0A5J6MCC7"/>
<dbReference type="InterPro" id="IPR011990">
    <property type="entry name" value="TPR-like_helical_dom_sf"/>
</dbReference>
<dbReference type="Gene3D" id="1.25.40.10">
    <property type="entry name" value="Tetratricopeptide repeat domain"/>
    <property type="match status" value="1"/>
</dbReference>
<dbReference type="EMBL" id="CP042906">
    <property type="protein sequence ID" value="QEX14852.1"/>
    <property type="molecule type" value="Genomic_DNA"/>
</dbReference>
<dbReference type="Proteomes" id="UP000326202">
    <property type="component" value="Chromosome"/>
</dbReference>
<dbReference type="PANTHER" id="PTHR44688">
    <property type="entry name" value="DNA-BINDING TRANSCRIPTIONAL ACTIVATOR DEVR_DOSR"/>
    <property type="match status" value="1"/>
</dbReference>
<evidence type="ECO:0000313" key="5">
    <source>
        <dbReference type="EMBL" id="QEX14852.1"/>
    </source>
</evidence>
<evidence type="ECO:0000313" key="6">
    <source>
        <dbReference type="Proteomes" id="UP000326202"/>
    </source>
</evidence>
<keyword evidence="3" id="KW-0804">Transcription</keyword>
<proteinExistence type="predicted"/>
<dbReference type="KEGG" id="htq:FRZ44_01270"/>
<keyword evidence="1" id="KW-0805">Transcription regulation</keyword>
<dbReference type="GO" id="GO:0006355">
    <property type="term" value="P:regulation of DNA-templated transcription"/>
    <property type="evidence" value="ECO:0007669"/>
    <property type="project" value="InterPro"/>
</dbReference>
<evidence type="ECO:0000256" key="2">
    <source>
        <dbReference type="ARBA" id="ARBA00023125"/>
    </source>
</evidence>
<dbReference type="PROSITE" id="PS50043">
    <property type="entry name" value="HTH_LUXR_2"/>
    <property type="match status" value="1"/>
</dbReference>
<sequence length="427" mass="46533">MEQGYLLLPLVEQHLSASASQEAYTIATRAAEVGERFGESDLIACARHLEGRALMQQGQVERGLALLDEAMVAVIAGELSPRMTGLIYCSVIDSCLQVYAFARAREWTSALAQWCAEQPQLVSFTGACLVHRAEVMRLHGAWADAIEEGRRACAEVMQQAPPAAFYQQGEMHRLRGEFKAAEGAYREASRRGFEPQPGLALLRMAQGHGVDAAATIRRVATGTRDKLQRTRLLPAYVEIMLGVGDTQNARAACRELDNIADAHDIRVLRAIAAHSRGSVELAEGDAGTAFNSLRYAFEIWQQVEAPYQAARARELVGLACRALGDNEGARLELEAARIVFKQLSAMPDLARVGSLAMSTSSAQLHGLTSRELQVLRMVAAGKTNKAIAAELFLSQRTVDRHVSNLIRKLDVTSRTAAAAYAHKQNLV</sequence>
<evidence type="ECO:0000259" key="4">
    <source>
        <dbReference type="PROSITE" id="PS50043"/>
    </source>
</evidence>
<accession>A0A5J6MCC7</accession>
<keyword evidence="2" id="KW-0238">DNA-binding</keyword>
<dbReference type="CDD" id="cd06170">
    <property type="entry name" value="LuxR_C_like"/>
    <property type="match status" value="1"/>
</dbReference>
<protein>
    <recommendedName>
        <fullName evidence="4">HTH luxR-type domain-containing protein</fullName>
    </recommendedName>
</protein>
<evidence type="ECO:0000256" key="1">
    <source>
        <dbReference type="ARBA" id="ARBA00023015"/>
    </source>
</evidence>
<name>A0A5J6MCC7_9PROT</name>
<gene>
    <name evidence="5" type="ORF">FRZ44_01270</name>
</gene>
<dbReference type="PROSITE" id="PS00622">
    <property type="entry name" value="HTH_LUXR_1"/>
    <property type="match status" value="1"/>
</dbReference>
<dbReference type="PANTHER" id="PTHR44688:SF16">
    <property type="entry name" value="DNA-BINDING TRANSCRIPTIONAL ACTIVATOR DEVR_DOSR"/>
    <property type="match status" value="1"/>
</dbReference>
<dbReference type="SUPFAM" id="SSF48452">
    <property type="entry name" value="TPR-like"/>
    <property type="match status" value="1"/>
</dbReference>
<feature type="domain" description="HTH luxR-type" evidence="4">
    <location>
        <begin position="360"/>
        <end position="425"/>
    </location>
</feature>
<reference evidence="5 6" key="1">
    <citation type="submission" date="2019-08" db="EMBL/GenBank/DDBJ databases">
        <title>Hyperibacter terrae gen. nov., sp. nov. and Hyperibacter viscosus sp. nov., two new members in the family Rhodospirillaceae isolated from the rhizosphere of Hypericum perforatum.</title>
        <authorList>
            <person name="Noviana Z."/>
        </authorList>
    </citation>
    <scope>NUCLEOTIDE SEQUENCE [LARGE SCALE GENOMIC DNA]</scope>
    <source>
        <strain evidence="5 6">R5913</strain>
    </source>
</reference>
<dbReference type="SMART" id="SM00421">
    <property type="entry name" value="HTH_LUXR"/>
    <property type="match status" value="1"/>
</dbReference>